<evidence type="ECO:0000259" key="18">
    <source>
        <dbReference type="PROSITE" id="PS50011"/>
    </source>
</evidence>
<accession>A0ABY7ECA9</accession>
<dbReference type="InterPro" id="IPR011042">
    <property type="entry name" value="6-blade_b-propeller_TolB-like"/>
</dbReference>
<organism evidence="20 21">
    <name type="scientific">Mya arenaria</name>
    <name type="common">Soft-shell clam</name>
    <dbReference type="NCBI Taxonomy" id="6604"/>
    <lineage>
        <taxon>Eukaryota</taxon>
        <taxon>Metazoa</taxon>
        <taxon>Spiralia</taxon>
        <taxon>Lophotrochozoa</taxon>
        <taxon>Mollusca</taxon>
        <taxon>Bivalvia</taxon>
        <taxon>Autobranchia</taxon>
        <taxon>Heteroconchia</taxon>
        <taxon>Euheterodonta</taxon>
        <taxon>Imparidentia</taxon>
        <taxon>Neoheterodontei</taxon>
        <taxon>Myida</taxon>
        <taxon>Myoidea</taxon>
        <taxon>Myidae</taxon>
        <taxon>Mya</taxon>
    </lineage>
</organism>
<feature type="domain" description="Fibronectin type-III" evidence="19">
    <location>
        <begin position="1477"/>
        <end position="1587"/>
    </location>
</feature>
<dbReference type="InterPro" id="IPR000719">
    <property type="entry name" value="Prot_kinase_dom"/>
</dbReference>
<evidence type="ECO:0000256" key="11">
    <source>
        <dbReference type="ARBA" id="ARBA00023136"/>
    </source>
</evidence>
<feature type="domain" description="Fibronectin type-III" evidence="19">
    <location>
        <begin position="1362"/>
        <end position="1473"/>
    </location>
</feature>
<feature type="transmembrane region" description="Helical" evidence="17">
    <location>
        <begin position="1754"/>
        <end position="1780"/>
    </location>
</feature>
<dbReference type="EC" id="2.7.10.1" evidence="2"/>
<dbReference type="PRINTS" id="PR00109">
    <property type="entry name" value="TYRKINASE"/>
</dbReference>
<dbReference type="SUPFAM" id="SSF63825">
    <property type="entry name" value="YWTD domain"/>
    <property type="match status" value="3"/>
</dbReference>
<dbReference type="SMART" id="SM00060">
    <property type="entry name" value="FN3"/>
    <property type="match status" value="6"/>
</dbReference>
<keyword evidence="11 17" id="KW-0472">Membrane</keyword>
<evidence type="ECO:0000256" key="6">
    <source>
        <dbReference type="ARBA" id="ARBA00022737"/>
    </source>
</evidence>
<evidence type="ECO:0000256" key="8">
    <source>
        <dbReference type="ARBA" id="ARBA00022777"/>
    </source>
</evidence>
<name>A0ABY7ECA9_MYAAR</name>
<comment type="catalytic activity">
    <reaction evidence="15">
        <text>L-tyrosyl-[protein] + ATP = O-phospho-L-tyrosyl-[protein] + ADP + H(+)</text>
        <dbReference type="Rhea" id="RHEA:10596"/>
        <dbReference type="Rhea" id="RHEA-COMP:10136"/>
        <dbReference type="Rhea" id="RHEA-COMP:20101"/>
        <dbReference type="ChEBI" id="CHEBI:15378"/>
        <dbReference type="ChEBI" id="CHEBI:30616"/>
        <dbReference type="ChEBI" id="CHEBI:46858"/>
        <dbReference type="ChEBI" id="CHEBI:61978"/>
        <dbReference type="ChEBI" id="CHEBI:456216"/>
        <dbReference type="EC" id="2.7.10.1"/>
    </reaction>
</comment>
<dbReference type="PANTHER" id="PTHR24416">
    <property type="entry name" value="TYROSINE-PROTEIN KINASE RECEPTOR"/>
    <property type="match status" value="1"/>
</dbReference>
<keyword evidence="10 17" id="KW-1133">Transmembrane helix</keyword>
<evidence type="ECO:0000256" key="9">
    <source>
        <dbReference type="ARBA" id="ARBA00022840"/>
    </source>
</evidence>
<feature type="non-terminal residue" evidence="20">
    <location>
        <position position="2469"/>
    </location>
</feature>
<evidence type="ECO:0000256" key="3">
    <source>
        <dbReference type="ARBA" id="ARBA00022553"/>
    </source>
</evidence>
<feature type="domain" description="Protein kinase" evidence="18">
    <location>
        <begin position="1846"/>
        <end position="2106"/>
    </location>
</feature>
<protein>
    <recommendedName>
        <fullName evidence="2">receptor protein-tyrosine kinase</fullName>
        <ecNumber evidence="2">2.7.10.1</ecNumber>
    </recommendedName>
</protein>
<dbReference type="SUPFAM" id="SSF56112">
    <property type="entry name" value="Protein kinase-like (PK-like)"/>
    <property type="match status" value="1"/>
</dbReference>
<evidence type="ECO:0000256" key="7">
    <source>
        <dbReference type="ARBA" id="ARBA00022741"/>
    </source>
</evidence>
<feature type="domain" description="Fibronectin type-III" evidence="19">
    <location>
        <begin position="111"/>
        <end position="204"/>
    </location>
</feature>
<keyword evidence="14" id="KW-0325">Glycoprotein</keyword>
<dbReference type="InterPro" id="IPR013783">
    <property type="entry name" value="Ig-like_fold"/>
</dbReference>
<keyword evidence="13" id="KW-0675">Receptor</keyword>
<feature type="region of interest" description="Disordered" evidence="16">
    <location>
        <begin position="2141"/>
        <end position="2193"/>
    </location>
</feature>
<dbReference type="Gene3D" id="2.120.10.30">
    <property type="entry name" value="TolB, C-terminal domain"/>
    <property type="match status" value="3"/>
</dbReference>
<dbReference type="InterPro" id="IPR001245">
    <property type="entry name" value="Ser-Thr/Tyr_kinase_cat_dom"/>
</dbReference>
<dbReference type="InterPro" id="IPR036116">
    <property type="entry name" value="FN3_sf"/>
</dbReference>
<dbReference type="PROSITE" id="PS00109">
    <property type="entry name" value="PROTEIN_KINASE_TYR"/>
    <property type="match status" value="1"/>
</dbReference>
<feature type="region of interest" description="Disordered" evidence="16">
    <location>
        <begin position="188"/>
        <end position="208"/>
    </location>
</feature>
<dbReference type="Gene3D" id="3.30.200.20">
    <property type="entry name" value="Phosphorylase Kinase, domain 1"/>
    <property type="match status" value="1"/>
</dbReference>
<dbReference type="InterPro" id="IPR002011">
    <property type="entry name" value="Tyr_kinase_rcpt_2_CS"/>
</dbReference>
<dbReference type="PANTHER" id="PTHR24416:SF527">
    <property type="entry name" value="PROTO-ONCOGENE TYROSINE-PROTEIN KINASE ROS"/>
    <property type="match status" value="1"/>
</dbReference>
<keyword evidence="12" id="KW-0829">Tyrosine-protein kinase</keyword>
<dbReference type="InterPro" id="IPR003961">
    <property type="entry name" value="FN3_dom"/>
</dbReference>
<keyword evidence="3" id="KW-0597">Phosphoprotein</keyword>
<evidence type="ECO:0000256" key="2">
    <source>
        <dbReference type="ARBA" id="ARBA00011902"/>
    </source>
</evidence>
<dbReference type="SMART" id="SM00135">
    <property type="entry name" value="LY"/>
    <property type="match status" value="6"/>
</dbReference>
<keyword evidence="5 17" id="KW-0812">Transmembrane</keyword>
<dbReference type="PROSITE" id="PS50853">
    <property type="entry name" value="FN3"/>
    <property type="match status" value="4"/>
</dbReference>
<evidence type="ECO:0000256" key="16">
    <source>
        <dbReference type="SAM" id="MobiDB-lite"/>
    </source>
</evidence>
<dbReference type="InterPro" id="IPR050122">
    <property type="entry name" value="RTK"/>
</dbReference>
<comment type="subcellular location">
    <subcellularLocation>
        <location evidence="1">Membrane</location>
        <topology evidence="1">Single-pass membrane protein</topology>
    </subcellularLocation>
</comment>
<dbReference type="SUPFAM" id="SSF49265">
    <property type="entry name" value="Fibronectin type III"/>
    <property type="match status" value="5"/>
</dbReference>
<dbReference type="Proteomes" id="UP001164746">
    <property type="component" value="Chromosome 6"/>
</dbReference>
<evidence type="ECO:0000256" key="1">
    <source>
        <dbReference type="ARBA" id="ARBA00004167"/>
    </source>
</evidence>
<evidence type="ECO:0000256" key="10">
    <source>
        <dbReference type="ARBA" id="ARBA00022989"/>
    </source>
</evidence>
<dbReference type="PROSITE" id="PS00239">
    <property type="entry name" value="RECEPTOR_TYR_KIN_II"/>
    <property type="match status" value="1"/>
</dbReference>
<dbReference type="InterPro" id="IPR020635">
    <property type="entry name" value="Tyr_kinase_cat_dom"/>
</dbReference>
<evidence type="ECO:0000256" key="17">
    <source>
        <dbReference type="SAM" id="Phobius"/>
    </source>
</evidence>
<keyword evidence="6" id="KW-0677">Repeat</keyword>
<evidence type="ECO:0000313" key="20">
    <source>
        <dbReference type="EMBL" id="WAR07515.1"/>
    </source>
</evidence>
<evidence type="ECO:0000256" key="4">
    <source>
        <dbReference type="ARBA" id="ARBA00022679"/>
    </source>
</evidence>
<dbReference type="EMBL" id="CP111017">
    <property type="protein sequence ID" value="WAR07515.1"/>
    <property type="molecule type" value="Genomic_DNA"/>
</dbReference>
<feature type="region of interest" description="Disordered" evidence="16">
    <location>
        <begin position="2337"/>
        <end position="2356"/>
    </location>
</feature>
<dbReference type="InterPro" id="IPR000033">
    <property type="entry name" value="LDLR_classB_rpt"/>
</dbReference>
<evidence type="ECO:0000313" key="21">
    <source>
        <dbReference type="Proteomes" id="UP001164746"/>
    </source>
</evidence>
<reference evidence="20" key="1">
    <citation type="submission" date="2022-11" db="EMBL/GenBank/DDBJ databases">
        <title>Centuries of genome instability and evolution in soft-shell clam transmissible cancer (bioRxiv).</title>
        <authorList>
            <person name="Hart S.F.M."/>
            <person name="Yonemitsu M.A."/>
            <person name="Giersch R.M."/>
            <person name="Beal B.F."/>
            <person name="Arriagada G."/>
            <person name="Davis B.W."/>
            <person name="Ostrander E.A."/>
            <person name="Goff S.P."/>
            <person name="Metzger M.J."/>
        </authorList>
    </citation>
    <scope>NUCLEOTIDE SEQUENCE</scope>
    <source>
        <strain evidence="20">MELC-2E11</strain>
        <tissue evidence="20">Siphon/mantle</tissue>
    </source>
</reference>
<keyword evidence="8" id="KW-0418">Kinase</keyword>
<gene>
    <name evidence="20" type="ORF">MAR_017473</name>
</gene>
<keyword evidence="9" id="KW-0067">ATP-binding</keyword>
<dbReference type="Pfam" id="PF07714">
    <property type="entry name" value="PK_Tyr_Ser-Thr"/>
    <property type="match status" value="1"/>
</dbReference>
<evidence type="ECO:0000256" key="15">
    <source>
        <dbReference type="ARBA" id="ARBA00051243"/>
    </source>
</evidence>
<keyword evidence="4" id="KW-0808">Transferase</keyword>
<feature type="compositionally biased region" description="Polar residues" evidence="16">
    <location>
        <begin position="196"/>
        <end position="208"/>
    </location>
</feature>
<dbReference type="InterPro" id="IPR008266">
    <property type="entry name" value="Tyr_kinase_AS"/>
</dbReference>
<proteinExistence type="predicted"/>
<dbReference type="CDD" id="cd00063">
    <property type="entry name" value="FN3"/>
    <property type="match status" value="4"/>
</dbReference>
<evidence type="ECO:0000259" key="19">
    <source>
        <dbReference type="PROSITE" id="PS50853"/>
    </source>
</evidence>
<dbReference type="InterPro" id="IPR011009">
    <property type="entry name" value="Kinase-like_dom_sf"/>
</dbReference>
<evidence type="ECO:0000256" key="14">
    <source>
        <dbReference type="ARBA" id="ARBA00023180"/>
    </source>
</evidence>
<dbReference type="Gene3D" id="1.10.510.10">
    <property type="entry name" value="Transferase(Phosphotransferase) domain 1"/>
    <property type="match status" value="1"/>
</dbReference>
<dbReference type="Gene3D" id="2.60.40.10">
    <property type="entry name" value="Immunoglobulins"/>
    <property type="match status" value="5"/>
</dbReference>
<evidence type="ECO:0000256" key="5">
    <source>
        <dbReference type="ARBA" id="ARBA00022692"/>
    </source>
</evidence>
<evidence type="ECO:0000256" key="13">
    <source>
        <dbReference type="ARBA" id="ARBA00023170"/>
    </source>
</evidence>
<dbReference type="SMART" id="SM00219">
    <property type="entry name" value="TyrKc"/>
    <property type="match status" value="1"/>
</dbReference>
<evidence type="ECO:0000256" key="12">
    <source>
        <dbReference type="ARBA" id="ARBA00023137"/>
    </source>
</evidence>
<keyword evidence="21" id="KW-1185">Reference proteome</keyword>
<feature type="transmembrane region" description="Helical" evidence="17">
    <location>
        <begin position="1896"/>
        <end position="1916"/>
    </location>
</feature>
<sequence length="2469" mass="278080">ISEKDSYYCSRECQMHQCHTGCSLYKQAISDNTCFSTCNNQVTQSSSKSETELNNVVHLLVQSCIQGCSRGLDEYYKDLFKRTFHITSAHSVETEESKPVTTLPFGVPSSTPRITSLIAPSPTTISVSWRSPIHTNGPLLSYSLSLHPLAEDGHVINVDVPPQRTSWIFGQLLAGQQYEVRVLGVNEEGEGPESSMKVTTPMPGNSPNNPNFCGSRVYELLRNWHGKVSAGGMREDFAPEFPRLPCCVNQLVAMNLVAQDDKGKTFDGSEATVFESNSSSELVQVFYAKSVGVHVAREQVLVSDDSGRVTLVDINGTLLAEDIYPYLSQPAAIDVDWLHNYAYIADSHRLYRCSVLEPFYCHNAMELFPFSPREVKVDPITGYLFYTIHENKGGLYRVDLADINTSTEPSPTLLIEGAISTFAIDHESLLVYYPNSSHNTVMSAFLDGTGVTDTRTGSVARPHFLNIDSLVKYDGKYFWTNGTRVFSEEFDPINRTYYHHSLALFERHFSGFNLWYPTSQPVPVPLSPPRQLEVLFTSTSARVTWHKPARTSYQGEGAFSSWSYEVEVVLVSGLNTQLHVTSGLHQHVTGLLSDAQYRVRVRAKSRGGRGPWSDSFMGSTLQPDGDTARLIVAVQHVQHKTWELREVGLDGTMYETRVTTPPIHPGVTDLTWHEDKLFWTDNDGRMFLHKGGNLVPNLLSFVEDARCLAFDWLALKLYWSVYRNAQIKRADMYGNNEEFIYLAQARHMALDSAEGRLYWVTMTTVESTTLNGNDHVEYFGLEPFSINQIISLTIDHDHKRLVWYVKGFEEQSLYVADLLTMGQSDTADVISSVTLLGKIQDINRYSVLQFFSGRLVWLGEDQAVRVGDAPGNHTATITLDRPATMVTVVHPTLHPYPAGLNCSTVCVLPQTISPSSVGCQGEWSEFNITWQQSTEVNHGNIWYEVAVETEGQSKIVEVVERAWYAVFGLAPYSQVTVALQAFTVWGAGQRITTNIRSPMAAPSQPVGPKVYVTQRKNAASSKQTLAADFRWSEPAELNGILSQQHVYYWQSNSPDDRTKANLSPSAPVNPVPRLIIATKGGIMVGEADNIRNTSVTMATKSVVALAHLSQEDRYFWITREGYVEQFPSQQRKKLLQLDSEGHHMTLDWVSRSLYVTRSNQSHGAIFRYEMDKGIHSVVIERPAPIGKIAVDPFTSSLLWTEQGDTHSWRIYKSNTNNLTLTEEFFSQPPPARQSRDLTPPCSCPRDVRVGPGVTVDLVKNGGTELVFVELGSMSLIAADMQGCQCRVLLNTTEKDRKGLPASHMTVDHVNLYWYHSDSSTLYMLDKETGMVRSTSLPHVTDILAFGSHLQPLPGSECLDVSPYADPVHIVSYTNTSVRVWMTPVSWPEQCLEISHPAVRYTVFYKVLDDMNPYSDCSDPNYMCSQQFSYTGELEIEGLTPYTYYILQGAVSSQYSQYSVLTLGQGSTLRTRPGVPSRVENVTLEPQNPNLVIVRWPLPAKPNGPVDKIEYFVRWSAVLQDGEKRSTMSEAITYSDYQEDMYGRFSKRIENLLPDQTYSIQVFSNQTSGGYLTESSAMQVHTFQQPSDLELYDVTNTSIHLTWRSPSDDATQRVTISYQLVQENMSDIFMSSLDNLPILTENNTLYNESFEDLKPNTEYAFQLHLIYNSTMYNLYHWPTQESGIQYVFKTLNKDNWSVAYNTTDLRWVIDESVLQRGYTYLFRVQAKNSNGWGPVSLNSTLFSFPILEVEPEDDMVTVVAIVSALIFVIIAMAAIAIYSICRRRREEKKKRKEREFVTVARGPDLELATLRELPLTAIQQNNTLYAMNMIPTDDEIAALPHFRRDQLVLCKFLGSGAFGEVFEGVAKNIINESSGDTRPYVKVLRIKKKMNSSKKPYSCPTFTMSIFSVYWGCALIMTHSSSSWSSWKIQHQSRVELSLMDLVKICVHVASGCKYLEDMHFVHRDLAARNCLVSSCNPATMVVKIGDFGLARDIYKNDYYRKEGEGLLPVRWMSPESLVDGVFTTQSDIWAFGVLMWEVVTFGQQPYPARTNIEVLHFVRSSGRLDRPDNCPEDFYQLMCKCWSFAPEDRPSFAYLLQQLQKFHETCTSVSEYLIPISSTNRALAAAGGFNYLSMRQRRLTSTSSDDPDYRHIDHSSYGSHKSYGKIRRATSFDSPEPKDATQQLKTDGANYLQPKSRHVPQYIEFLPEDRTVNYMYDLSGNRCRDLETKPDNLELKSSTKSPNYVQTTVKENFPLSGSEYAKYVNHKKNSSSTDQDDSEVKSIFAHQKNSADSVIMKSVERIPSVLSVKNGNLERQNSMNSCSDTFSSQIITVPSSNYASNTYRPQPRKQRLDSSNSIKSFDSVQTEPAYMTYNRSKLYSTSSSKSNYSMSNISESAVEQLTPPTSAEVTPDPRAQQFWANSSSDCANLASRQDLKAHLDYLNMSARSQVYPETAGPLAGYDIVHASLV</sequence>
<dbReference type="PROSITE" id="PS50011">
    <property type="entry name" value="PROTEIN_KINASE_DOM"/>
    <property type="match status" value="1"/>
</dbReference>
<keyword evidence="7" id="KW-0547">Nucleotide-binding</keyword>
<feature type="domain" description="Fibronectin type-III" evidence="19">
    <location>
        <begin position="525"/>
        <end position="623"/>
    </location>
</feature>
<dbReference type="Pfam" id="PF00041">
    <property type="entry name" value="fn3"/>
    <property type="match status" value="4"/>
</dbReference>